<name>A0A841MMD3_9BACT</name>
<keyword evidence="1" id="KW-0812">Transmembrane</keyword>
<reference evidence="3 4" key="1">
    <citation type="submission" date="2020-08" db="EMBL/GenBank/DDBJ databases">
        <title>Genomic Encyclopedia of Type Strains, Phase IV (KMG-IV): sequencing the most valuable type-strain genomes for metagenomic binning, comparative biology and taxonomic classification.</title>
        <authorList>
            <person name="Goeker M."/>
        </authorList>
    </citation>
    <scope>NUCLEOTIDE SEQUENCE [LARGE SCALE GENOMIC DNA]</scope>
    <source>
        <strain evidence="3 4">DSM 102044</strain>
    </source>
</reference>
<dbReference type="Pfam" id="PF03413">
    <property type="entry name" value="PepSY"/>
    <property type="match status" value="1"/>
</dbReference>
<dbReference type="AlphaFoldDB" id="A0A841MMD3"/>
<comment type="caution">
    <text evidence="3">The sequence shown here is derived from an EMBL/GenBank/DDBJ whole genome shotgun (WGS) entry which is preliminary data.</text>
</comment>
<gene>
    <name evidence="3" type="ORF">FHS59_003706</name>
</gene>
<accession>A0A841MMD3</accession>
<evidence type="ECO:0000256" key="1">
    <source>
        <dbReference type="SAM" id="Phobius"/>
    </source>
</evidence>
<dbReference type="RefSeq" id="WP_184496792.1">
    <property type="nucleotide sequence ID" value="NZ_JACIJO010000003.1"/>
</dbReference>
<feature type="domain" description="PepSY" evidence="2">
    <location>
        <begin position="105"/>
        <end position="171"/>
    </location>
</feature>
<evidence type="ECO:0000313" key="4">
    <source>
        <dbReference type="Proteomes" id="UP000588604"/>
    </source>
</evidence>
<feature type="transmembrane region" description="Helical" evidence="1">
    <location>
        <begin position="199"/>
        <end position="221"/>
    </location>
</feature>
<evidence type="ECO:0000259" key="2">
    <source>
        <dbReference type="Pfam" id="PF03413"/>
    </source>
</evidence>
<dbReference type="Pfam" id="PF03929">
    <property type="entry name" value="PepSY_TM"/>
    <property type="match status" value="1"/>
</dbReference>
<feature type="transmembrane region" description="Helical" evidence="1">
    <location>
        <begin position="12"/>
        <end position="36"/>
    </location>
</feature>
<dbReference type="InterPro" id="IPR025711">
    <property type="entry name" value="PepSY"/>
</dbReference>
<proteinExistence type="predicted"/>
<dbReference type="Proteomes" id="UP000588604">
    <property type="component" value="Unassembled WGS sequence"/>
</dbReference>
<keyword evidence="1" id="KW-0472">Membrane</keyword>
<dbReference type="InterPro" id="IPR005625">
    <property type="entry name" value="PepSY-ass_TM"/>
</dbReference>
<organism evidence="3 4">
    <name type="scientific">Algoriphagus iocasae</name>
    <dbReference type="NCBI Taxonomy" id="1836499"/>
    <lineage>
        <taxon>Bacteria</taxon>
        <taxon>Pseudomonadati</taxon>
        <taxon>Bacteroidota</taxon>
        <taxon>Cytophagia</taxon>
        <taxon>Cytophagales</taxon>
        <taxon>Cyclobacteriaceae</taxon>
        <taxon>Algoriphagus</taxon>
    </lineage>
</organism>
<keyword evidence="4" id="KW-1185">Reference proteome</keyword>
<keyword evidence="1" id="KW-1133">Transmembrane helix</keyword>
<sequence>MRKNNQYYTRRIHRFLGVFIGIQFFFWTLSGLYFSWTDIDEIHGDHFHSEHMMHQSVNDLIEPSKLDSTLQISTMELRFVNHQPYYWINSKQLYNAQTGELKPEITEEEAKEIAQTYIKGDLGIKSVEYLTETGSHHEFRGSPLPAYAIHFDQAENLVAYIDAKSGAFQKVRHRSWRWFDFLWMFHTMDYAGRDDFNNLLLRAFSLFGMATIASGFTLFFMTMKKKRKNYK</sequence>
<protein>
    <recommendedName>
        <fullName evidence="2">PepSY domain-containing protein</fullName>
    </recommendedName>
</protein>
<dbReference type="EMBL" id="JACIJO010000003">
    <property type="protein sequence ID" value="MBB6328063.1"/>
    <property type="molecule type" value="Genomic_DNA"/>
</dbReference>
<evidence type="ECO:0000313" key="3">
    <source>
        <dbReference type="EMBL" id="MBB6328063.1"/>
    </source>
</evidence>